<feature type="region of interest" description="Disordered" evidence="1">
    <location>
        <begin position="268"/>
        <end position="288"/>
    </location>
</feature>
<protein>
    <submittedName>
        <fullName evidence="3">Putative reverse transcriptase domain-containing protein</fullName>
    </submittedName>
</protein>
<keyword evidence="3" id="KW-0548">Nucleotidyltransferase</keyword>
<dbReference type="EMBL" id="BKCJ010006641">
    <property type="protein sequence ID" value="GEU73194.1"/>
    <property type="molecule type" value="Genomic_DNA"/>
</dbReference>
<reference evidence="3" key="1">
    <citation type="journal article" date="2019" name="Sci. Rep.">
        <title>Draft genome of Tanacetum cinerariifolium, the natural source of mosquito coil.</title>
        <authorList>
            <person name="Yamashiro T."/>
            <person name="Shiraishi A."/>
            <person name="Satake H."/>
            <person name="Nakayama K."/>
        </authorList>
    </citation>
    <scope>NUCLEOTIDE SEQUENCE</scope>
</reference>
<dbReference type="InterPro" id="IPR043502">
    <property type="entry name" value="DNA/RNA_pol_sf"/>
</dbReference>
<dbReference type="Gene3D" id="3.10.10.10">
    <property type="entry name" value="HIV Type 1 Reverse Transcriptase, subunit A, domain 1"/>
    <property type="match status" value="1"/>
</dbReference>
<sequence length="450" mass="49809">MNDVCAVCESKRRIEGQGDPSTGAAPVARAPYRLAPFEMKELSVQSQELLKKGFICLSSSPWRAPVLFVKKKYGSFRMCIDYLELNNLTVKNRYPLSRINDLFDQLQGSSVYSKIDLRSGYHLLRIKEEDIPITAFRTGYGHIEFQVMPFGLTNMPDTNISYFVFSDTIMSDSEDSTVTYTTVSSPCEGRSGDVSPGVDGPPVMPKDPYAYVVAAFQALPSPEYVPGPEELEQAPPSPVYIPYVPEPEYPEYIPPKNEVFPAEEQPLPVAASPTTDSPGYIPEPIEGRRTDYGFVDSVEAEIKQRIAEDIGYSIKDTWIDLRDVAEEEALTTLEGVNTRGRQTEIFQRVEALVDDSQYHYETGRLVDQEAIVSREAWAHSIGLSSAKMAQKRAALRRTTRLNPGATSNPNPAPSTTTTTVTNAQLQAMIDQGVNAALAARDANRTGDDSH</sequence>
<proteinExistence type="predicted"/>
<evidence type="ECO:0000313" key="3">
    <source>
        <dbReference type="EMBL" id="GEU73194.1"/>
    </source>
</evidence>
<keyword evidence="3" id="KW-0695">RNA-directed DNA polymerase</keyword>
<name>A0A6L2MLI4_TANCI</name>
<accession>A0A6L2MLI4</accession>
<evidence type="ECO:0000256" key="1">
    <source>
        <dbReference type="SAM" id="MobiDB-lite"/>
    </source>
</evidence>
<dbReference type="InterPro" id="IPR053134">
    <property type="entry name" value="RNA-dir_DNA_polymerase"/>
</dbReference>
<dbReference type="InterPro" id="IPR043128">
    <property type="entry name" value="Rev_trsase/Diguanyl_cyclase"/>
</dbReference>
<dbReference type="CDD" id="cd01647">
    <property type="entry name" value="RT_LTR"/>
    <property type="match status" value="1"/>
</dbReference>
<dbReference type="SUPFAM" id="SSF56672">
    <property type="entry name" value="DNA/RNA polymerases"/>
    <property type="match status" value="1"/>
</dbReference>
<feature type="compositionally biased region" description="Low complexity" evidence="1">
    <location>
        <begin position="405"/>
        <end position="418"/>
    </location>
</feature>
<feature type="region of interest" description="Disordered" evidence="1">
    <location>
        <begin position="182"/>
        <end position="201"/>
    </location>
</feature>
<dbReference type="InterPro" id="IPR000477">
    <property type="entry name" value="RT_dom"/>
</dbReference>
<keyword evidence="3" id="KW-0808">Transferase</keyword>
<dbReference type="PANTHER" id="PTHR24559:SF427">
    <property type="entry name" value="RNA-DIRECTED DNA POLYMERASE"/>
    <property type="match status" value="1"/>
</dbReference>
<feature type="domain" description="Reverse transcriptase" evidence="2">
    <location>
        <begin position="69"/>
        <end position="156"/>
    </location>
</feature>
<feature type="region of interest" description="Disordered" evidence="1">
    <location>
        <begin position="398"/>
        <end position="418"/>
    </location>
</feature>
<dbReference type="AlphaFoldDB" id="A0A6L2MLI4"/>
<dbReference type="PANTHER" id="PTHR24559">
    <property type="entry name" value="TRANSPOSON TY3-I GAG-POL POLYPROTEIN"/>
    <property type="match status" value="1"/>
</dbReference>
<gene>
    <name evidence="3" type="ORF">Tci_045172</name>
</gene>
<dbReference type="Pfam" id="PF00078">
    <property type="entry name" value="RVT_1"/>
    <property type="match status" value="1"/>
</dbReference>
<dbReference type="GO" id="GO:0003964">
    <property type="term" value="F:RNA-directed DNA polymerase activity"/>
    <property type="evidence" value="ECO:0007669"/>
    <property type="project" value="UniProtKB-KW"/>
</dbReference>
<dbReference type="Gene3D" id="3.30.70.270">
    <property type="match status" value="1"/>
</dbReference>
<organism evidence="3">
    <name type="scientific">Tanacetum cinerariifolium</name>
    <name type="common">Dalmatian daisy</name>
    <name type="synonym">Chrysanthemum cinerariifolium</name>
    <dbReference type="NCBI Taxonomy" id="118510"/>
    <lineage>
        <taxon>Eukaryota</taxon>
        <taxon>Viridiplantae</taxon>
        <taxon>Streptophyta</taxon>
        <taxon>Embryophyta</taxon>
        <taxon>Tracheophyta</taxon>
        <taxon>Spermatophyta</taxon>
        <taxon>Magnoliopsida</taxon>
        <taxon>eudicotyledons</taxon>
        <taxon>Gunneridae</taxon>
        <taxon>Pentapetalae</taxon>
        <taxon>asterids</taxon>
        <taxon>campanulids</taxon>
        <taxon>Asterales</taxon>
        <taxon>Asteraceae</taxon>
        <taxon>Asteroideae</taxon>
        <taxon>Anthemideae</taxon>
        <taxon>Anthemidinae</taxon>
        <taxon>Tanacetum</taxon>
    </lineage>
</organism>
<evidence type="ECO:0000259" key="2">
    <source>
        <dbReference type="Pfam" id="PF00078"/>
    </source>
</evidence>
<comment type="caution">
    <text evidence="3">The sequence shown here is derived from an EMBL/GenBank/DDBJ whole genome shotgun (WGS) entry which is preliminary data.</text>
</comment>